<protein>
    <recommendedName>
        <fullName evidence="3">Lon N-terminal domain-containing protein</fullName>
    </recommendedName>
</protein>
<name>A0ABR0B8N1_9CRUS</name>
<dbReference type="InterPro" id="IPR027065">
    <property type="entry name" value="Lon_Prtase"/>
</dbReference>
<evidence type="ECO:0000313" key="4">
    <source>
        <dbReference type="EMBL" id="KAK4044929.1"/>
    </source>
</evidence>
<dbReference type="Proteomes" id="UP001234178">
    <property type="component" value="Unassembled WGS sequence"/>
</dbReference>
<feature type="domain" description="Lon N-terminal" evidence="3">
    <location>
        <begin position="140"/>
        <end position="334"/>
    </location>
</feature>
<dbReference type="Gene3D" id="2.30.130.40">
    <property type="entry name" value="LON domain-like"/>
    <property type="match status" value="1"/>
</dbReference>
<keyword evidence="5" id="KW-1185">Reference proteome</keyword>
<evidence type="ECO:0000256" key="1">
    <source>
        <dbReference type="SAM" id="MobiDB-lite"/>
    </source>
</evidence>
<reference evidence="4 5" key="1">
    <citation type="journal article" date="2023" name="Nucleic Acids Res.">
        <title>The hologenome of Daphnia magna reveals possible DNA methylation and microbiome-mediated evolution of the host genome.</title>
        <authorList>
            <person name="Chaturvedi A."/>
            <person name="Li X."/>
            <person name="Dhandapani V."/>
            <person name="Marshall H."/>
            <person name="Kissane S."/>
            <person name="Cuenca-Cambronero M."/>
            <person name="Asole G."/>
            <person name="Calvet F."/>
            <person name="Ruiz-Romero M."/>
            <person name="Marangio P."/>
            <person name="Guigo R."/>
            <person name="Rago D."/>
            <person name="Mirbahai L."/>
            <person name="Eastwood N."/>
            <person name="Colbourne J.K."/>
            <person name="Zhou J."/>
            <person name="Mallon E."/>
            <person name="Orsini L."/>
        </authorList>
    </citation>
    <scope>NUCLEOTIDE SEQUENCE [LARGE SCALE GENOMIC DNA]</scope>
    <source>
        <strain evidence="4">LRV0_1</strain>
    </source>
</reference>
<feature type="region of interest" description="Disordered" evidence="1">
    <location>
        <begin position="318"/>
        <end position="360"/>
    </location>
</feature>
<organism evidence="4 5">
    <name type="scientific">Daphnia magna</name>
    <dbReference type="NCBI Taxonomy" id="35525"/>
    <lineage>
        <taxon>Eukaryota</taxon>
        <taxon>Metazoa</taxon>
        <taxon>Ecdysozoa</taxon>
        <taxon>Arthropoda</taxon>
        <taxon>Crustacea</taxon>
        <taxon>Branchiopoda</taxon>
        <taxon>Diplostraca</taxon>
        <taxon>Cladocera</taxon>
        <taxon>Anomopoda</taxon>
        <taxon>Daphniidae</taxon>
        <taxon>Daphnia</taxon>
    </lineage>
</organism>
<dbReference type="InterPro" id="IPR046336">
    <property type="entry name" value="Lon_prtase_N_sf"/>
</dbReference>
<dbReference type="SUPFAM" id="SSF88697">
    <property type="entry name" value="PUA domain-like"/>
    <property type="match status" value="1"/>
</dbReference>
<feature type="chain" id="PRO_5047127637" description="Lon N-terminal domain-containing protein" evidence="2">
    <location>
        <begin position="20"/>
        <end position="360"/>
    </location>
</feature>
<evidence type="ECO:0000259" key="3">
    <source>
        <dbReference type="PROSITE" id="PS51787"/>
    </source>
</evidence>
<gene>
    <name evidence="4" type="ORF">OUZ56_032335</name>
</gene>
<keyword evidence="2" id="KW-0732">Signal</keyword>
<dbReference type="Gene3D" id="1.20.58.1480">
    <property type="match status" value="1"/>
</dbReference>
<dbReference type="InterPro" id="IPR015947">
    <property type="entry name" value="PUA-like_sf"/>
</dbReference>
<proteinExistence type="predicted"/>
<feature type="compositionally biased region" description="Acidic residues" evidence="1">
    <location>
        <begin position="349"/>
        <end position="360"/>
    </location>
</feature>
<feature type="signal peptide" evidence="2">
    <location>
        <begin position="1"/>
        <end position="19"/>
    </location>
</feature>
<sequence length="360" mass="39165">MQGAMIALCIFLGAPSARAQVAGTSDDWFGRDKALHFGASAALATGGYAGASVFTETRPPRLAWGAGIALTAGIGKELWDLTGRGDPSWKDVAWDVAGTASGLLLSYAVDVLVASHEESELKTPAMFFNDSKAPTKRRAVPLLPLRDIIVFPHMVSQLFVGRERSIHALDAAMAQNKEVMLAAQKNAKTNEPTPEDVFLYGTLGTIMQLVRLPDGTVRVLVEGRRRAKIKKFLQSDEYFLVDIEEAEETVEKNVEIEALMRSIQAAFEEYLKLNKSVEPDELRSIQLIDEPSRLADTVIANMPTVKLSDRQDLLENANAKARLEAPRAASVRGGDSSRAEEDPVSGQEADGEDPEGILFE</sequence>
<evidence type="ECO:0000256" key="2">
    <source>
        <dbReference type="SAM" id="SignalP"/>
    </source>
</evidence>
<dbReference type="Pfam" id="PF02190">
    <property type="entry name" value="LON_substr_bdg"/>
    <property type="match status" value="1"/>
</dbReference>
<dbReference type="SMART" id="SM00464">
    <property type="entry name" value="LON"/>
    <property type="match status" value="1"/>
</dbReference>
<evidence type="ECO:0000313" key="5">
    <source>
        <dbReference type="Proteomes" id="UP001234178"/>
    </source>
</evidence>
<comment type="caution">
    <text evidence="4">The sequence shown here is derived from an EMBL/GenBank/DDBJ whole genome shotgun (WGS) entry which is preliminary data.</text>
</comment>
<dbReference type="PANTHER" id="PTHR10046">
    <property type="entry name" value="ATP DEPENDENT LON PROTEASE FAMILY MEMBER"/>
    <property type="match status" value="1"/>
</dbReference>
<dbReference type="PROSITE" id="PS51787">
    <property type="entry name" value="LON_N"/>
    <property type="match status" value="1"/>
</dbReference>
<accession>A0ABR0B8N1</accession>
<dbReference type="InterPro" id="IPR003111">
    <property type="entry name" value="Lon_prtase_N"/>
</dbReference>
<dbReference type="EMBL" id="JAOYFB010000041">
    <property type="protein sequence ID" value="KAK4044929.1"/>
    <property type="molecule type" value="Genomic_DNA"/>
</dbReference>